<dbReference type="EMBL" id="VTWU01000001">
    <property type="protein sequence ID" value="KAA9339612.1"/>
    <property type="molecule type" value="Genomic_DNA"/>
</dbReference>
<dbReference type="Proteomes" id="UP000326380">
    <property type="component" value="Unassembled WGS sequence"/>
</dbReference>
<gene>
    <name evidence="2" type="ORF">F0P96_03085</name>
</gene>
<keyword evidence="3" id="KW-1185">Reference proteome</keyword>
<evidence type="ECO:0000313" key="2">
    <source>
        <dbReference type="EMBL" id="KAA9339612.1"/>
    </source>
</evidence>
<reference evidence="2 3" key="1">
    <citation type="submission" date="2019-09" db="EMBL/GenBank/DDBJ databases">
        <title>Genome sequence of Hymenobacter sp. M3.</title>
        <authorList>
            <person name="Srinivasan S."/>
        </authorList>
    </citation>
    <scope>NUCLEOTIDE SEQUENCE [LARGE SCALE GENOMIC DNA]</scope>
    <source>
        <strain evidence="2 3">M3</strain>
    </source>
</reference>
<sequence>MSLRDAFPPRPTHAKPTSTTPSLPELVRAQPAAASRASRPLPCYFAVPSPALRRLLSVPASSSSPVFRENSTAARLLPAGPGRYAWEVREGFAEASTKALASELFLYQQPAQLGANPSSATELLATLTDADSGLIVGWWPLRLAPDGRAVSLDQAPFGGPDLLSSAVPLAVVRAWIAATEGEMRARGARHCMLRLPALAYAPPAIARVAEALRLSGYRTVLAEVNNHLPFAEAYETRLHPSERRRLHKCQRHGMRVEQEPRLLLPLAYAFMRRCREEKGQALSLSEAQLTELFQRFPNNYFLFSVRDAAGEWAAMTVAVLVGNGVLYNFYPASPLHLNAFSPVVLLNAGLHAFGQASGLRLLDLGTSTLPTGLNESLLRFKRHLGGVPSLKLTLEKTL</sequence>
<dbReference type="AlphaFoldDB" id="A0AA88FQX9"/>
<evidence type="ECO:0000313" key="3">
    <source>
        <dbReference type="Proteomes" id="UP000326380"/>
    </source>
</evidence>
<dbReference type="Gene3D" id="3.40.630.30">
    <property type="match status" value="1"/>
</dbReference>
<evidence type="ECO:0000256" key="1">
    <source>
        <dbReference type="SAM" id="MobiDB-lite"/>
    </source>
</evidence>
<feature type="region of interest" description="Disordered" evidence="1">
    <location>
        <begin position="1"/>
        <end position="24"/>
    </location>
</feature>
<accession>A0AA88FQX9</accession>
<dbReference type="InterPro" id="IPR016181">
    <property type="entry name" value="Acyl_CoA_acyltransferase"/>
</dbReference>
<comment type="caution">
    <text evidence="2">The sequence shown here is derived from an EMBL/GenBank/DDBJ whole genome shotgun (WGS) entry which is preliminary data.</text>
</comment>
<name>A0AA88FQX9_9BACT</name>
<dbReference type="SUPFAM" id="SSF55729">
    <property type="entry name" value="Acyl-CoA N-acyltransferases (Nat)"/>
    <property type="match status" value="1"/>
</dbReference>
<protein>
    <submittedName>
        <fullName evidence="2">GNAT family N-acetyltransferase</fullName>
    </submittedName>
</protein>
<organism evidence="2 3">
    <name type="scientific">Hymenobacter busanensis</name>
    <dbReference type="NCBI Taxonomy" id="2607656"/>
    <lineage>
        <taxon>Bacteria</taxon>
        <taxon>Pseudomonadati</taxon>
        <taxon>Bacteroidota</taxon>
        <taxon>Cytophagia</taxon>
        <taxon>Cytophagales</taxon>
        <taxon>Hymenobacteraceae</taxon>
        <taxon>Hymenobacter</taxon>
    </lineage>
</organism>
<proteinExistence type="predicted"/>